<protein>
    <submittedName>
        <fullName evidence="2">Uncharacterized protein</fullName>
    </submittedName>
</protein>
<dbReference type="AlphaFoldDB" id="A0A0D2L999"/>
<feature type="compositionally biased region" description="Low complexity" evidence="1">
    <location>
        <begin position="37"/>
        <end position="49"/>
    </location>
</feature>
<dbReference type="EMBL" id="KN817541">
    <property type="protein sequence ID" value="KJA23782.1"/>
    <property type="molecule type" value="Genomic_DNA"/>
</dbReference>
<accession>A0A0D2L999</accession>
<name>A0A0D2L999_HYPSF</name>
<reference evidence="3" key="1">
    <citation type="submission" date="2014-04" db="EMBL/GenBank/DDBJ databases">
        <title>Evolutionary Origins and Diversification of the Mycorrhizal Mutualists.</title>
        <authorList>
            <consortium name="DOE Joint Genome Institute"/>
            <consortium name="Mycorrhizal Genomics Consortium"/>
            <person name="Kohler A."/>
            <person name="Kuo A."/>
            <person name="Nagy L.G."/>
            <person name="Floudas D."/>
            <person name="Copeland A."/>
            <person name="Barry K.W."/>
            <person name="Cichocki N."/>
            <person name="Veneault-Fourrey C."/>
            <person name="LaButti K."/>
            <person name="Lindquist E.A."/>
            <person name="Lipzen A."/>
            <person name="Lundell T."/>
            <person name="Morin E."/>
            <person name="Murat C."/>
            <person name="Riley R."/>
            <person name="Ohm R."/>
            <person name="Sun H."/>
            <person name="Tunlid A."/>
            <person name="Henrissat B."/>
            <person name="Grigoriev I.V."/>
            <person name="Hibbett D.S."/>
            <person name="Martin F."/>
        </authorList>
    </citation>
    <scope>NUCLEOTIDE SEQUENCE [LARGE SCALE GENOMIC DNA]</scope>
    <source>
        <strain evidence="3">FD-334 SS-4</strain>
    </source>
</reference>
<dbReference type="Proteomes" id="UP000054270">
    <property type="component" value="Unassembled WGS sequence"/>
</dbReference>
<evidence type="ECO:0000256" key="1">
    <source>
        <dbReference type="SAM" id="MobiDB-lite"/>
    </source>
</evidence>
<evidence type="ECO:0000313" key="3">
    <source>
        <dbReference type="Proteomes" id="UP000054270"/>
    </source>
</evidence>
<proteinExistence type="predicted"/>
<feature type="region of interest" description="Disordered" evidence="1">
    <location>
        <begin position="117"/>
        <end position="144"/>
    </location>
</feature>
<gene>
    <name evidence="2" type="ORF">HYPSUDRAFT_574673</name>
</gene>
<feature type="region of interest" description="Disordered" evidence="1">
    <location>
        <begin position="37"/>
        <end position="73"/>
    </location>
</feature>
<sequence>MLMLWDNEKSAITINMQSQGLLAALVGFMQPIIHASCSTSDSSESQSMSARPHIRPDSDVPSGPHSKEPDYPFVRLPEVTDEGHKLLRAFEEFIVSIVQPRTMPITEPKIPIAKTVSERDEQPGCSAPISKAVALSSPPPPPLMRRSARSYCQHTAPACFQRNAYSHVIIRLEWV</sequence>
<organism evidence="2 3">
    <name type="scientific">Hypholoma sublateritium (strain FD-334 SS-4)</name>
    <dbReference type="NCBI Taxonomy" id="945553"/>
    <lineage>
        <taxon>Eukaryota</taxon>
        <taxon>Fungi</taxon>
        <taxon>Dikarya</taxon>
        <taxon>Basidiomycota</taxon>
        <taxon>Agaricomycotina</taxon>
        <taxon>Agaricomycetes</taxon>
        <taxon>Agaricomycetidae</taxon>
        <taxon>Agaricales</taxon>
        <taxon>Agaricineae</taxon>
        <taxon>Strophariaceae</taxon>
        <taxon>Hypholoma</taxon>
    </lineage>
</organism>
<evidence type="ECO:0000313" key="2">
    <source>
        <dbReference type="EMBL" id="KJA23782.1"/>
    </source>
</evidence>
<keyword evidence="3" id="KW-1185">Reference proteome</keyword>